<dbReference type="InterPro" id="IPR050687">
    <property type="entry name" value="Dynein_IC"/>
</dbReference>
<name>A0A8C5N2J8_GOUWI</name>
<sequence>MCLYIYIYIYIHTSKQIHIKHFEMDSLQIIQLTLETNCNSKQTKACQTVVLHSADVLVQTVSVSSSGSQTEAQDQEQPFVQGDHAPSAPGLKEFLQRVEDVVTRELVRNAQSHAFHGYQVKWEEPSQQVSLLHHLHPPCATERNLHVSCVSWSCTGSRIVCGYGRMDDGDWSTQSSFVCAWNLDRGVLSRKTDLMIDVHTTVTALSCHPTYPALIAGGLFTGEVLVWDSSRTLDPVLARTGMLAESHREPVYHVSWVSLGQKKEDLQVLSCCSGGKILLWTLNSDPTRLVLSDAFALVLSQIPHSSSFKVTSVGVTSLAVSPWDSDTFLVGCEGGLLLRCSFSCQTLADISSSSEQAVPLRAPVVFTFTQNKGPVHSIHCSAFHRNLFLCCGTDGSVHLHSLLQADPLMSVRVSDCYLFQVQWSPSRPLVFAVATGQGEVHLYDLGRRSLKPSSVLQRDGSRQPSTCLNFNSHNPRLLAVGSADGSVCVWQLSAELTQQDTREGGTLELIANQVSE</sequence>
<keyword evidence="3" id="KW-0853">WD repeat</keyword>
<dbReference type="Gene3D" id="2.130.10.10">
    <property type="entry name" value="YVTN repeat-like/Quinoprotein amine dehydrogenase"/>
    <property type="match status" value="2"/>
</dbReference>
<dbReference type="InterPro" id="IPR036322">
    <property type="entry name" value="WD40_repeat_dom_sf"/>
</dbReference>
<evidence type="ECO:0000256" key="2">
    <source>
        <dbReference type="ARBA" id="ARBA00022490"/>
    </source>
</evidence>
<dbReference type="GO" id="GO:0045504">
    <property type="term" value="F:dynein heavy chain binding"/>
    <property type="evidence" value="ECO:0007669"/>
    <property type="project" value="TreeGrafter"/>
</dbReference>
<dbReference type="Proteomes" id="UP000694680">
    <property type="component" value="Chromosome 12"/>
</dbReference>
<comment type="subcellular location">
    <subcellularLocation>
        <location evidence="1">Cytoplasm</location>
    </subcellularLocation>
</comment>
<dbReference type="PANTHER" id="PTHR12442:SF26">
    <property type="entry name" value="CYTOPLASMIC DYNEIN 2 INTERMEDIATE CHAIN 2"/>
    <property type="match status" value="1"/>
</dbReference>
<dbReference type="GO" id="GO:0045503">
    <property type="term" value="F:dynein light chain binding"/>
    <property type="evidence" value="ECO:0007669"/>
    <property type="project" value="TreeGrafter"/>
</dbReference>
<protein>
    <recommendedName>
        <fullName evidence="7">WD repeat domain 34</fullName>
    </recommendedName>
</protein>
<keyword evidence="6" id="KW-1185">Reference proteome</keyword>
<reference evidence="5" key="1">
    <citation type="submission" date="2020-06" db="EMBL/GenBank/DDBJ databases">
        <authorList>
            <consortium name="Wellcome Sanger Institute Data Sharing"/>
        </authorList>
    </citation>
    <scope>NUCLEOTIDE SEQUENCE [LARGE SCALE GENOMIC DNA]</scope>
</reference>
<dbReference type="AlphaFoldDB" id="A0A8C5N2J8"/>
<evidence type="ECO:0000313" key="6">
    <source>
        <dbReference type="Proteomes" id="UP000694680"/>
    </source>
</evidence>
<accession>A0A8C5N2J8</accession>
<gene>
    <name evidence="5" type="primary">dync2i2</name>
</gene>
<evidence type="ECO:0008006" key="7">
    <source>
        <dbReference type="Google" id="ProtNLM"/>
    </source>
</evidence>
<evidence type="ECO:0000256" key="1">
    <source>
        <dbReference type="ARBA" id="ARBA00004496"/>
    </source>
</evidence>
<dbReference type="GO" id="GO:0042073">
    <property type="term" value="P:intraciliary transport"/>
    <property type="evidence" value="ECO:0007669"/>
    <property type="project" value="TreeGrafter"/>
</dbReference>
<dbReference type="GO" id="GO:0097014">
    <property type="term" value="C:ciliary plasm"/>
    <property type="evidence" value="ECO:0007669"/>
    <property type="project" value="TreeGrafter"/>
</dbReference>
<reference evidence="5" key="3">
    <citation type="submission" date="2025-09" db="UniProtKB">
        <authorList>
            <consortium name="Ensembl"/>
        </authorList>
    </citation>
    <scope>IDENTIFICATION</scope>
</reference>
<keyword evidence="2" id="KW-0963">Cytoplasm</keyword>
<dbReference type="InterPro" id="IPR015943">
    <property type="entry name" value="WD40/YVTN_repeat-like_dom_sf"/>
</dbReference>
<proteinExistence type="predicted"/>
<keyword evidence="4" id="KW-0677">Repeat</keyword>
<dbReference type="GO" id="GO:0005868">
    <property type="term" value="C:cytoplasmic dynein complex"/>
    <property type="evidence" value="ECO:0007669"/>
    <property type="project" value="TreeGrafter"/>
</dbReference>
<dbReference type="PANTHER" id="PTHR12442">
    <property type="entry name" value="DYNEIN INTERMEDIATE CHAIN"/>
    <property type="match status" value="1"/>
</dbReference>
<reference evidence="5" key="2">
    <citation type="submission" date="2025-08" db="UniProtKB">
        <authorList>
            <consortium name="Ensembl"/>
        </authorList>
    </citation>
    <scope>IDENTIFICATION</scope>
</reference>
<dbReference type="InterPro" id="IPR001680">
    <property type="entry name" value="WD40_rpt"/>
</dbReference>
<evidence type="ECO:0000256" key="4">
    <source>
        <dbReference type="ARBA" id="ARBA00022737"/>
    </source>
</evidence>
<evidence type="ECO:0000313" key="5">
    <source>
        <dbReference type="Ensembl" id="ENSGWIP00000028488.1"/>
    </source>
</evidence>
<dbReference type="Ensembl" id="ENSGWIT00000031069.1">
    <property type="protein sequence ID" value="ENSGWIP00000028488.1"/>
    <property type="gene ID" value="ENSGWIG00000014859.1"/>
</dbReference>
<evidence type="ECO:0000256" key="3">
    <source>
        <dbReference type="ARBA" id="ARBA00022574"/>
    </source>
</evidence>
<dbReference type="Pfam" id="PF00400">
    <property type="entry name" value="WD40"/>
    <property type="match status" value="1"/>
</dbReference>
<organism evidence="5 6">
    <name type="scientific">Gouania willdenowi</name>
    <name type="common">Blunt-snouted clingfish</name>
    <name type="synonym">Lepadogaster willdenowi</name>
    <dbReference type="NCBI Taxonomy" id="441366"/>
    <lineage>
        <taxon>Eukaryota</taxon>
        <taxon>Metazoa</taxon>
        <taxon>Chordata</taxon>
        <taxon>Craniata</taxon>
        <taxon>Vertebrata</taxon>
        <taxon>Euteleostomi</taxon>
        <taxon>Actinopterygii</taxon>
        <taxon>Neopterygii</taxon>
        <taxon>Teleostei</taxon>
        <taxon>Neoteleostei</taxon>
        <taxon>Acanthomorphata</taxon>
        <taxon>Ovalentaria</taxon>
        <taxon>Blenniimorphae</taxon>
        <taxon>Blenniiformes</taxon>
        <taxon>Gobiesocoidei</taxon>
        <taxon>Gobiesocidae</taxon>
        <taxon>Gobiesocinae</taxon>
        <taxon>Gouania</taxon>
    </lineage>
</organism>
<dbReference type="SUPFAM" id="SSF50978">
    <property type="entry name" value="WD40 repeat-like"/>
    <property type="match status" value="1"/>
</dbReference>
<dbReference type="SMART" id="SM00320">
    <property type="entry name" value="WD40"/>
    <property type="match status" value="6"/>
</dbReference>
<dbReference type="FunFam" id="2.130.10.10:FF:000283">
    <property type="entry name" value="WD repeat domain 34"/>
    <property type="match status" value="1"/>
</dbReference>